<evidence type="ECO:0000313" key="2">
    <source>
        <dbReference type="EMBL" id="RVQ66581.1"/>
    </source>
</evidence>
<feature type="transmembrane region" description="Helical" evidence="1">
    <location>
        <begin position="95"/>
        <end position="114"/>
    </location>
</feature>
<feature type="transmembrane region" description="Helical" evidence="1">
    <location>
        <begin position="58"/>
        <end position="75"/>
    </location>
</feature>
<dbReference type="AlphaFoldDB" id="A0A437GXF8"/>
<keyword evidence="3" id="KW-1185">Reference proteome</keyword>
<evidence type="ECO:0000313" key="3">
    <source>
        <dbReference type="Proteomes" id="UP000283003"/>
    </source>
</evidence>
<organism evidence="2 3">
    <name type="scientific">Croceicoccus ponticola</name>
    <dbReference type="NCBI Taxonomy" id="2217664"/>
    <lineage>
        <taxon>Bacteria</taxon>
        <taxon>Pseudomonadati</taxon>
        <taxon>Pseudomonadota</taxon>
        <taxon>Alphaproteobacteria</taxon>
        <taxon>Sphingomonadales</taxon>
        <taxon>Erythrobacteraceae</taxon>
        <taxon>Croceicoccus</taxon>
    </lineage>
</organism>
<evidence type="ECO:0000256" key="1">
    <source>
        <dbReference type="SAM" id="Phobius"/>
    </source>
</evidence>
<keyword evidence="1" id="KW-0812">Transmembrane</keyword>
<proteinExistence type="predicted"/>
<feature type="transmembrane region" description="Helical" evidence="1">
    <location>
        <begin position="28"/>
        <end position="46"/>
    </location>
</feature>
<dbReference type="InterPro" id="IPR024464">
    <property type="entry name" value="DUF2391"/>
</dbReference>
<comment type="caution">
    <text evidence="2">The sequence shown here is derived from an EMBL/GenBank/DDBJ whole genome shotgun (WGS) entry which is preliminary data.</text>
</comment>
<gene>
    <name evidence="2" type="ORF">EKN06_11235</name>
</gene>
<dbReference type="OrthoDB" id="147125at2"/>
<sequence length="197" mass="21079">MMHATSWKTPIRDGDVTCPAGTVEIRDLARGVAGALFVSLPLLFTLEMWEIAKVIPDAALLAFLVVTFFLNKSYLDFAGFRRNAWQKSKWWDSVVTLGIGIVTSTLTLSVSGIIEPSLDLYLTAKTVALEAIPTSIGAAVAINQLGGGDGAEAIEVGGEEHEVEIPIIGQNETVTFVVASPVRVATARHRIVSYVAP</sequence>
<reference evidence="2 3" key="1">
    <citation type="submission" date="2018-12" db="EMBL/GenBank/DDBJ databases">
        <title>Croceicoccus ponticola sp. nov., a lipolytic bacterium isolated from seawater.</title>
        <authorList>
            <person name="Yoon J.-H."/>
        </authorList>
    </citation>
    <scope>NUCLEOTIDE SEQUENCE [LARGE SCALE GENOMIC DNA]</scope>
    <source>
        <strain evidence="2 3">GM-16</strain>
    </source>
</reference>
<dbReference type="EMBL" id="RXOL01000004">
    <property type="protein sequence ID" value="RVQ66581.1"/>
    <property type="molecule type" value="Genomic_DNA"/>
</dbReference>
<dbReference type="Proteomes" id="UP000283003">
    <property type="component" value="Unassembled WGS sequence"/>
</dbReference>
<keyword evidence="1" id="KW-1133">Transmembrane helix</keyword>
<dbReference type="Pfam" id="PF09622">
    <property type="entry name" value="DUF2391"/>
    <property type="match status" value="1"/>
</dbReference>
<name>A0A437GXF8_9SPHN</name>
<keyword evidence="1" id="KW-0472">Membrane</keyword>
<protein>
    <submittedName>
        <fullName evidence="2">DUF2391 family protein</fullName>
    </submittedName>
</protein>
<accession>A0A437GXF8</accession>